<evidence type="ECO:0000256" key="1">
    <source>
        <dbReference type="ARBA" id="ARBA00005595"/>
    </source>
</evidence>
<dbReference type="AlphaFoldDB" id="A0ABD2L8E1"/>
<feature type="region of interest" description="Disordered" evidence="2">
    <location>
        <begin position="274"/>
        <end position="298"/>
    </location>
</feature>
<proteinExistence type="inferred from homology"/>
<gene>
    <name evidence="3" type="ORF">niasHT_017709</name>
</gene>
<dbReference type="PANTHER" id="PTHR12111:SF2">
    <property type="entry name" value="SPLICING FACTOR YJU2B-RELATED"/>
    <property type="match status" value="1"/>
</dbReference>
<feature type="compositionally biased region" description="Polar residues" evidence="2">
    <location>
        <begin position="276"/>
        <end position="291"/>
    </location>
</feature>
<accession>A0ABD2L8E1</accession>
<evidence type="ECO:0008006" key="5">
    <source>
        <dbReference type="Google" id="ProtNLM"/>
    </source>
</evidence>
<comment type="caution">
    <text evidence="3">The sequence shown here is derived from an EMBL/GenBank/DDBJ whole genome shotgun (WGS) entry which is preliminary data.</text>
</comment>
<name>A0ABD2L8E1_9BILA</name>
<evidence type="ECO:0000256" key="2">
    <source>
        <dbReference type="SAM" id="MobiDB-lite"/>
    </source>
</evidence>
<reference evidence="3 4" key="1">
    <citation type="submission" date="2024-10" db="EMBL/GenBank/DDBJ databases">
        <authorList>
            <person name="Kim D."/>
        </authorList>
    </citation>
    <scope>NUCLEOTIDE SEQUENCE [LARGE SCALE GENOMIC DNA]</scope>
    <source>
        <strain evidence="3">BH-2024</strain>
    </source>
</reference>
<dbReference type="InterPro" id="IPR007590">
    <property type="entry name" value="Saf4/Yju2"/>
</dbReference>
<comment type="similarity">
    <text evidence="1">Belongs to the CWC16 family.</text>
</comment>
<evidence type="ECO:0000313" key="3">
    <source>
        <dbReference type="EMBL" id="KAL3111482.1"/>
    </source>
</evidence>
<dbReference type="Pfam" id="PF04502">
    <property type="entry name" value="Saf4_Yju2"/>
    <property type="match status" value="1"/>
</dbReference>
<dbReference type="EMBL" id="JBICBT010000506">
    <property type="protein sequence ID" value="KAL3111482.1"/>
    <property type="molecule type" value="Genomic_DNA"/>
</dbReference>
<protein>
    <recommendedName>
        <fullName evidence="5">Coiled-coil domain-containing protein 130</fullName>
    </recommendedName>
</protein>
<dbReference type="PANTHER" id="PTHR12111">
    <property type="entry name" value="SPLICING FACTOR YJU2"/>
    <property type="match status" value="1"/>
</dbReference>
<dbReference type="Proteomes" id="UP001620626">
    <property type="component" value="Unassembled WGS sequence"/>
</dbReference>
<sequence>MGERKGQNHYYPPDFNYQTHKTLNRYHGVHALRERGKRANEGILTIRFEMPFNVWCLGCNNHVGMSVRYNAEKRKVGMYYTTPIYEFRMKCHLCDNYFTIRTDPKNFDYELVEGVRRQEIRFDPSTIDNLAPVDRTMSLKLGADAMFKAEHTVDDKKKLASADDQINRLEAIQTRLYDDYMANSVLRGSFRREKKDLNERRANDKAMKMRLSTELALLPETEEDRLSAKRLAMSKHFTGGGVNNNNTNGGGEEKTLKEKLLAARSSSGGVGNGNSLSALFSSPNNQSSSNGAKAVGQQMKRSSLGICLTKKTGVGGEKSKNGRA</sequence>
<evidence type="ECO:0000313" key="4">
    <source>
        <dbReference type="Proteomes" id="UP001620626"/>
    </source>
</evidence>
<organism evidence="3 4">
    <name type="scientific">Heterodera trifolii</name>
    <dbReference type="NCBI Taxonomy" id="157864"/>
    <lineage>
        <taxon>Eukaryota</taxon>
        <taxon>Metazoa</taxon>
        <taxon>Ecdysozoa</taxon>
        <taxon>Nematoda</taxon>
        <taxon>Chromadorea</taxon>
        <taxon>Rhabditida</taxon>
        <taxon>Tylenchina</taxon>
        <taxon>Tylenchomorpha</taxon>
        <taxon>Tylenchoidea</taxon>
        <taxon>Heteroderidae</taxon>
        <taxon>Heteroderinae</taxon>
        <taxon>Heterodera</taxon>
    </lineage>
</organism>
<keyword evidence="4" id="KW-1185">Reference proteome</keyword>